<feature type="domain" description="LysM" evidence="5">
    <location>
        <begin position="25"/>
        <end position="72"/>
    </location>
</feature>
<dbReference type="Proteomes" id="UP001213000">
    <property type="component" value="Unassembled WGS sequence"/>
</dbReference>
<comment type="caution">
    <text evidence="6">The sequence shown here is derived from an EMBL/GenBank/DDBJ whole genome shotgun (WGS) entry which is preliminary data.</text>
</comment>
<feature type="signal peptide" evidence="4">
    <location>
        <begin position="1"/>
        <end position="20"/>
    </location>
</feature>
<feature type="chain" id="PRO_5042159173" description="LysM domain-containing protein" evidence="4">
    <location>
        <begin position="21"/>
        <end position="206"/>
    </location>
</feature>
<dbReference type="PANTHER" id="PTHR34997:SF1">
    <property type="entry name" value="PEPTIDOGLYCAN-BINDING LYSIN DOMAIN"/>
    <property type="match status" value="1"/>
</dbReference>
<accession>A0AAD5W3C9</accession>
<dbReference type="GO" id="GO:0008061">
    <property type="term" value="F:chitin binding"/>
    <property type="evidence" value="ECO:0007669"/>
    <property type="project" value="UniProtKB-KW"/>
</dbReference>
<dbReference type="InterPro" id="IPR036779">
    <property type="entry name" value="LysM_dom_sf"/>
</dbReference>
<evidence type="ECO:0000256" key="4">
    <source>
        <dbReference type="SAM" id="SignalP"/>
    </source>
</evidence>
<evidence type="ECO:0000259" key="5">
    <source>
        <dbReference type="PROSITE" id="PS51782"/>
    </source>
</evidence>
<dbReference type="SUPFAM" id="SSF54106">
    <property type="entry name" value="LysM domain"/>
    <property type="match status" value="2"/>
</dbReference>
<feature type="compositionally biased region" description="Low complexity" evidence="3">
    <location>
        <begin position="151"/>
        <end position="185"/>
    </location>
</feature>
<gene>
    <name evidence="6" type="ORF">NP233_g155</name>
</gene>
<dbReference type="InterPro" id="IPR052210">
    <property type="entry name" value="LysM1-like"/>
</dbReference>
<evidence type="ECO:0000313" key="7">
    <source>
        <dbReference type="Proteomes" id="UP001213000"/>
    </source>
</evidence>
<dbReference type="CDD" id="cd00118">
    <property type="entry name" value="LysM"/>
    <property type="match status" value="2"/>
</dbReference>
<keyword evidence="1" id="KW-0147">Chitin-binding</keyword>
<name>A0AAD5W3C9_9AGAR</name>
<keyword evidence="2" id="KW-0843">Virulence</keyword>
<dbReference type="InterPro" id="IPR018392">
    <property type="entry name" value="LysM"/>
</dbReference>
<protein>
    <recommendedName>
        <fullName evidence="5">LysM domain-containing protein</fullName>
    </recommendedName>
</protein>
<evidence type="ECO:0000256" key="1">
    <source>
        <dbReference type="ARBA" id="ARBA00022669"/>
    </source>
</evidence>
<reference evidence="6" key="1">
    <citation type="submission" date="2022-07" db="EMBL/GenBank/DDBJ databases">
        <title>Genome Sequence of Leucocoprinus birnbaumii.</title>
        <authorList>
            <person name="Buettner E."/>
        </authorList>
    </citation>
    <scope>NUCLEOTIDE SEQUENCE</scope>
    <source>
        <strain evidence="6">VT141</strain>
    </source>
</reference>
<evidence type="ECO:0000256" key="2">
    <source>
        <dbReference type="ARBA" id="ARBA00023026"/>
    </source>
</evidence>
<evidence type="ECO:0000256" key="3">
    <source>
        <dbReference type="SAM" id="MobiDB-lite"/>
    </source>
</evidence>
<dbReference type="EMBL" id="JANIEX010000004">
    <property type="protein sequence ID" value="KAJ3576826.1"/>
    <property type="molecule type" value="Genomic_DNA"/>
</dbReference>
<feature type="region of interest" description="Disordered" evidence="3">
    <location>
        <begin position="151"/>
        <end position="206"/>
    </location>
</feature>
<dbReference type="SMART" id="SM00257">
    <property type="entry name" value="LysM"/>
    <property type="match status" value="2"/>
</dbReference>
<organism evidence="6 7">
    <name type="scientific">Leucocoprinus birnbaumii</name>
    <dbReference type="NCBI Taxonomy" id="56174"/>
    <lineage>
        <taxon>Eukaryota</taxon>
        <taxon>Fungi</taxon>
        <taxon>Dikarya</taxon>
        <taxon>Basidiomycota</taxon>
        <taxon>Agaricomycotina</taxon>
        <taxon>Agaricomycetes</taxon>
        <taxon>Agaricomycetidae</taxon>
        <taxon>Agaricales</taxon>
        <taxon>Agaricineae</taxon>
        <taxon>Agaricaceae</taxon>
        <taxon>Leucocoprinus</taxon>
    </lineage>
</organism>
<dbReference type="AlphaFoldDB" id="A0AAD5W3C9"/>
<feature type="domain" description="LysM" evidence="5">
    <location>
        <begin position="81"/>
        <end position="127"/>
    </location>
</feature>
<evidence type="ECO:0000313" key="6">
    <source>
        <dbReference type="EMBL" id="KAJ3576826.1"/>
    </source>
</evidence>
<dbReference type="PANTHER" id="PTHR34997">
    <property type="entry name" value="AM15"/>
    <property type="match status" value="1"/>
</dbReference>
<keyword evidence="4" id="KW-0732">Signal</keyword>
<proteinExistence type="predicted"/>
<dbReference type="PROSITE" id="PS51782">
    <property type="entry name" value="LYSM"/>
    <property type="match status" value="2"/>
</dbReference>
<sequence>MFSTKTFAVALAVFATSALAADCARKYTVQEGDICDSISAANKVSTYQLAVVNHGIVDDSCSNLMPGDSICLGWPGEDCTNTYVVQDNDTCDGINAAHGLNSTILYLNNPQINEACDNIYIGEVLCVANNVQVPAAPAGAIPATTIPATATPAVPSATKTPAAQATHSDNSNSNSHSSSNNNNDNSSHEADEDDEDDEDLPFCDEL</sequence>
<dbReference type="Gene3D" id="3.10.350.10">
    <property type="entry name" value="LysM domain"/>
    <property type="match status" value="2"/>
</dbReference>
<keyword evidence="7" id="KW-1185">Reference proteome</keyword>
<dbReference type="Pfam" id="PF01476">
    <property type="entry name" value="LysM"/>
    <property type="match status" value="2"/>
</dbReference>
<feature type="compositionally biased region" description="Acidic residues" evidence="3">
    <location>
        <begin position="190"/>
        <end position="206"/>
    </location>
</feature>